<feature type="region of interest" description="Disordered" evidence="1">
    <location>
        <begin position="99"/>
        <end position="137"/>
    </location>
</feature>
<protein>
    <submittedName>
        <fullName evidence="2">Uncharacterized protein</fullName>
    </submittedName>
</protein>
<evidence type="ECO:0000256" key="1">
    <source>
        <dbReference type="SAM" id="MobiDB-lite"/>
    </source>
</evidence>
<organism evidence="2 3">
    <name type="scientific">Rhizoctonia solani</name>
    <dbReference type="NCBI Taxonomy" id="456999"/>
    <lineage>
        <taxon>Eukaryota</taxon>
        <taxon>Fungi</taxon>
        <taxon>Dikarya</taxon>
        <taxon>Basidiomycota</taxon>
        <taxon>Agaricomycotina</taxon>
        <taxon>Agaricomycetes</taxon>
        <taxon>Cantharellales</taxon>
        <taxon>Ceratobasidiaceae</taxon>
        <taxon>Rhizoctonia</taxon>
    </lineage>
</organism>
<feature type="compositionally biased region" description="Low complexity" evidence="1">
    <location>
        <begin position="63"/>
        <end position="72"/>
    </location>
</feature>
<dbReference type="AlphaFoldDB" id="A0A8H3H1V7"/>
<dbReference type="Proteomes" id="UP000663888">
    <property type="component" value="Unassembled WGS sequence"/>
</dbReference>
<feature type="region of interest" description="Disordered" evidence="1">
    <location>
        <begin position="40"/>
        <end position="85"/>
    </location>
</feature>
<dbReference type="EMBL" id="CAJMWX010001257">
    <property type="protein sequence ID" value="CAE6477840.1"/>
    <property type="molecule type" value="Genomic_DNA"/>
</dbReference>
<feature type="compositionally biased region" description="Polar residues" evidence="1">
    <location>
        <begin position="99"/>
        <end position="121"/>
    </location>
</feature>
<evidence type="ECO:0000313" key="2">
    <source>
        <dbReference type="EMBL" id="CAE6477840.1"/>
    </source>
</evidence>
<name>A0A8H3H1V7_9AGAM</name>
<reference evidence="2" key="1">
    <citation type="submission" date="2021-01" db="EMBL/GenBank/DDBJ databases">
        <authorList>
            <person name="Kaushik A."/>
        </authorList>
    </citation>
    <scope>NUCLEOTIDE SEQUENCE</scope>
    <source>
        <strain evidence="2">AG4-R118</strain>
    </source>
</reference>
<gene>
    <name evidence="2" type="ORF">RDB_LOCUS119232</name>
</gene>
<feature type="compositionally biased region" description="Polar residues" evidence="1">
    <location>
        <begin position="40"/>
        <end position="62"/>
    </location>
</feature>
<evidence type="ECO:0000313" key="3">
    <source>
        <dbReference type="Proteomes" id="UP000663888"/>
    </source>
</evidence>
<proteinExistence type="predicted"/>
<accession>A0A8H3H1V7</accession>
<comment type="caution">
    <text evidence="2">The sequence shown here is derived from an EMBL/GenBank/DDBJ whole genome shotgun (WGS) entry which is preliminary data.</text>
</comment>
<sequence>MAQKAVDIPGTGDPEILARISEHLLEVQMGSLISHSVTQNCVPGDHSSSSAESIQQLAAEQMTTSTNNSGSGDSHITPRKPADSSCNADIQVDIERSNQIAEQPNQLVERSNQITERSNQMVEKAIQPTERSNQLFE</sequence>